<keyword evidence="3 10" id="KW-1133">Transmembrane helix</keyword>
<evidence type="ECO:0000256" key="2">
    <source>
        <dbReference type="ARBA" id="ARBA00022692"/>
    </source>
</evidence>
<dbReference type="GO" id="GO:0035025">
    <property type="term" value="P:positive regulation of Rho protein signal transduction"/>
    <property type="evidence" value="ECO:0007669"/>
    <property type="project" value="TreeGrafter"/>
</dbReference>
<dbReference type="InterPro" id="IPR017452">
    <property type="entry name" value="GPCR_Rhodpsn_7TM"/>
</dbReference>
<dbReference type="GO" id="GO:0004930">
    <property type="term" value="F:G protein-coupled receptor activity"/>
    <property type="evidence" value="ECO:0007669"/>
    <property type="project" value="UniProtKB-KW"/>
</dbReference>
<feature type="transmembrane region" description="Helical" evidence="10">
    <location>
        <begin position="6"/>
        <end position="25"/>
    </location>
</feature>
<evidence type="ECO:0000256" key="8">
    <source>
        <dbReference type="ARBA" id="ARBA00023224"/>
    </source>
</evidence>
<sequence>MIPAIYTIIVALGAPLNGLAVVMLSRKKKTSTSIYLLTLALVDLFYLLFLPFKIYYNIQMNNWTLPTILCRMYVIFFFTNTYFTLIMLAVISVDRYLAIVHPLWISRWREPRTAWRVSLVVMVVTSIHNVPVNSVTVLNYDNSTYVGGAPVLRCYEIFSKEEYDLLIPYRLYIFFSLYLLSLLTVLFAYGNVLKVLINSKGKTELVSREKKMRAAKVTAVNLFIYVVCLTPFNSTHVVGFLQSKSTTFSGHTIALLRDITLCLNALNSLFDVLIIYIATPSLRKWLINVLKCKLSGDPSSGGSQGSPLPAPRECCFAHVNKCVHENHLT</sequence>
<feature type="transmembrane region" description="Helical" evidence="10">
    <location>
        <begin position="171"/>
        <end position="193"/>
    </location>
</feature>
<dbReference type="PROSITE" id="PS50262">
    <property type="entry name" value="G_PROTEIN_RECEP_F1_2"/>
    <property type="match status" value="1"/>
</dbReference>
<evidence type="ECO:0000256" key="5">
    <source>
        <dbReference type="ARBA" id="ARBA00023136"/>
    </source>
</evidence>
<dbReference type="STRING" id="7757.ENSPMAP00000007439"/>
<dbReference type="GO" id="GO:0005886">
    <property type="term" value="C:plasma membrane"/>
    <property type="evidence" value="ECO:0007669"/>
    <property type="project" value="TreeGrafter"/>
</dbReference>
<reference evidence="12" key="1">
    <citation type="submission" date="2025-08" db="UniProtKB">
        <authorList>
            <consortium name="Ensembl"/>
        </authorList>
    </citation>
    <scope>IDENTIFICATION</scope>
</reference>
<accession>S4RQF3</accession>
<dbReference type="OMA" id="MSSTHIC"/>
<protein>
    <recommendedName>
        <fullName evidence="11">G-protein coupled receptors family 1 profile domain-containing protein</fullName>
    </recommendedName>
</protein>
<dbReference type="PRINTS" id="PR01157">
    <property type="entry name" value="P2YPURNOCPTR"/>
</dbReference>
<evidence type="ECO:0000256" key="7">
    <source>
        <dbReference type="ARBA" id="ARBA00023180"/>
    </source>
</evidence>
<evidence type="ECO:0000256" key="9">
    <source>
        <dbReference type="RuleBase" id="RU000688"/>
    </source>
</evidence>
<evidence type="ECO:0000256" key="3">
    <source>
        <dbReference type="ARBA" id="ARBA00022989"/>
    </source>
</evidence>
<keyword evidence="8 9" id="KW-0807">Transducer</keyword>
<keyword evidence="2 9" id="KW-0812">Transmembrane</keyword>
<dbReference type="PANTHER" id="PTHR24232">
    <property type="entry name" value="G-PROTEIN COUPLED RECEPTOR"/>
    <property type="match status" value="1"/>
</dbReference>
<dbReference type="GO" id="GO:0007200">
    <property type="term" value="P:phospholipase C-activating G protein-coupled receptor signaling pathway"/>
    <property type="evidence" value="ECO:0007669"/>
    <property type="project" value="TreeGrafter"/>
</dbReference>
<evidence type="ECO:0000256" key="4">
    <source>
        <dbReference type="ARBA" id="ARBA00023040"/>
    </source>
</evidence>
<dbReference type="PANTHER" id="PTHR24232:SF53">
    <property type="entry name" value="G-PROTEIN COUPLED RECEPTORS FAMILY 1 PROFILE DOMAIN-CONTAINING PROTEIN"/>
    <property type="match status" value="1"/>
</dbReference>
<dbReference type="HOGENOM" id="CLU_009579_8_2_1"/>
<feature type="transmembrane region" description="Helical" evidence="10">
    <location>
        <begin position="254"/>
        <end position="278"/>
    </location>
</feature>
<name>S4RQF3_PETMA</name>
<keyword evidence="5 10" id="KW-0472">Membrane</keyword>
<dbReference type="InterPro" id="IPR000276">
    <property type="entry name" value="GPCR_Rhodpsn"/>
</dbReference>
<evidence type="ECO:0000256" key="1">
    <source>
        <dbReference type="ARBA" id="ARBA00004141"/>
    </source>
</evidence>
<keyword evidence="4 9" id="KW-0297">G-protein coupled receptor</keyword>
<keyword evidence="6 9" id="KW-0675">Receptor</keyword>
<dbReference type="PROSITE" id="PS00237">
    <property type="entry name" value="G_PROTEIN_RECEP_F1_1"/>
    <property type="match status" value="1"/>
</dbReference>
<reference evidence="12" key="2">
    <citation type="submission" date="2025-09" db="UniProtKB">
        <authorList>
            <consortium name="Ensembl"/>
        </authorList>
    </citation>
    <scope>IDENTIFICATION</scope>
</reference>
<dbReference type="PRINTS" id="PR00237">
    <property type="entry name" value="GPCRRHODOPSN"/>
</dbReference>
<evidence type="ECO:0000259" key="11">
    <source>
        <dbReference type="PROSITE" id="PS50262"/>
    </source>
</evidence>
<dbReference type="Gene3D" id="1.20.1070.10">
    <property type="entry name" value="Rhodopsin 7-helix transmembrane proteins"/>
    <property type="match status" value="1"/>
</dbReference>
<dbReference type="GeneTree" id="ENSGT01150000286937"/>
<comment type="similarity">
    <text evidence="9">Belongs to the G-protein coupled receptor 1 family.</text>
</comment>
<dbReference type="Pfam" id="PF00001">
    <property type="entry name" value="7tm_1"/>
    <property type="match status" value="1"/>
</dbReference>
<keyword evidence="7" id="KW-0325">Glycoprotein</keyword>
<proteinExistence type="inferred from homology"/>
<evidence type="ECO:0000256" key="6">
    <source>
        <dbReference type="ARBA" id="ARBA00023170"/>
    </source>
</evidence>
<evidence type="ECO:0000313" key="12">
    <source>
        <dbReference type="Ensembl" id="ENSPMAP00000007439.1"/>
    </source>
</evidence>
<feature type="transmembrane region" description="Helical" evidence="10">
    <location>
        <begin position="72"/>
        <end position="93"/>
    </location>
</feature>
<dbReference type="SUPFAM" id="SSF81321">
    <property type="entry name" value="Family A G protein-coupled receptor-like"/>
    <property type="match status" value="1"/>
</dbReference>
<organism evidence="12">
    <name type="scientific">Petromyzon marinus</name>
    <name type="common">Sea lamprey</name>
    <dbReference type="NCBI Taxonomy" id="7757"/>
    <lineage>
        <taxon>Eukaryota</taxon>
        <taxon>Metazoa</taxon>
        <taxon>Chordata</taxon>
        <taxon>Craniata</taxon>
        <taxon>Vertebrata</taxon>
        <taxon>Cyclostomata</taxon>
        <taxon>Hyperoartia</taxon>
        <taxon>Petromyzontiformes</taxon>
        <taxon>Petromyzontidae</taxon>
        <taxon>Petromyzon</taxon>
    </lineage>
</organism>
<comment type="subcellular location">
    <subcellularLocation>
        <location evidence="1">Membrane</location>
        <topology evidence="1">Multi-pass membrane protein</topology>
    </subcellularLocation>
</comment>
<feature type="domain" description="G-protein coupled receptors family 1 profile" evidence="11">
    <location>
        <begin position="14"/>
        <end position="275"/>
    </location>
</feature>
<evidence type="ECO:0000256" key="10">
    <source>
        <dbReference type="SAM" id="Phobius"/>
    </source>
</evidence>
<feature type="transmembrane region" description="Helical" evidence="10">
    <location>
        <begin position="32"/>
        <end position="52"/>
    </location>
</feature>
<feature type="transmembrane region" description="Helical" evidence="10">
    <location>
        <begin position="214"/>
        <end position="234"/>
    </location>
</feature>
<dbReference type="AlphaFoldDB" id="S4RQF3"/>
<dbReference type="CDD" id="cd14982">
    <property type="entry name" value="7tmA_purinoceptor-like"/>
    <property type="match status" value="1"/>
</dbReference>
<dbReference type="Ensembl" id="ENSPMAT00000007473.1">
    <property type="protein sequence ID" value="ENSPMAP00000007439.1"/>
    <property type="gene ID" value="ENSPMAG00000006752.1"/>
</dbReference>